<dbReference type="EMBL" id="BAABIS010000001">
    <property type="protein sequence ID" value="GAA4879246.1"/>
    <property type="molecule type" value="Genomic_DNA"/>
</dbReference>
<reference evidence="3" key="1">
    <citation type="journal article" date="2019" name="Int. J. Syst. Evol. Microbiol.">
        <title>The Global Catalogue of Microorganisms (GCM) 10K type strain sequencing project: providing services to taxonomists for standard genome sequencing and annotation.</title>
        <authorList>
            <consortium name="The Broad Institute Genomics Platform"/>
            <consortium name="The Broad Institute Genome Sequencing Center for Infectious Disease"/>
            <person name="Wu L."/>
            <person name="Ma J."/>
        </authorList>
    </citation>
    <scope>NUCLEOTIDE SEQUENCE [LARGE SCALE GENOMIC DNA]</scope>
    <source>
        <strain evidence="3">JCM 13006</strain>
    </source>
</reference>
<dbReference type="InterPro" id="IPR036551">
    <property type="entry name" value="Flavin_trans-like"/>
</dbReference>
<gene>
    <name evidence="2" type="ORF">GCM10023235_69320</name>
</gene>
<name>A0ABP9EHQ1_9ACTN</name>
<feature type="domain" description="Flavoprotein" evidence="1">
    <location>
        <begin position="20"/>
        <end position="154"/>
    </location>
</feature>
<dbReference type="InterPro" id="IPR003382">
    <property type="entry name" value="Flavoprotein"/>
</dbReference>
<evidence type="ECO:0000259" key="1">
    <source>
        <dbReference type="Pfam" id="PF02441"/>
    </source>
</evidence>
<dbReference type="PANTHER" id="PTHR14359:SF6">
    <property type="entry name" value="PHOSPHOPANTOTHENOYLCYSTEINE DECARBOXYLASE"/>
    <property type="match status" value="1"/>
</dbReference>
<dbReference type="PANTHER" id="PTHR14359">
    <property type="entry name" value="HOMO-OLIGOMERIC FLAVIN CONTAINING CYS DECARBOXYLASE FAMILY"/>
    <property type="match status" value="1"/>
</dbReference>
<dbReference type="Proteomes" id="UP001501752">
    <property type="component" value="Unassembled WGS sequence"/>
</dbReference>
<sequence length="210" mass="21520">MTTEPAAAGPRPPLELPRGQVLLVGTGAFAVVNLPTWAMWLRGSCGWSVRVCLTASAETLVSRRAVAVATGAPVSGPGWDTGQGTIAHQELAAWADLVLVLPATTNFVGKLANGIADDLALTTVLNTEAPVVVGPAIPATALRRPAVRRNLRTLAEDGYHLVPRSRGHSLHEGRTTDGWASDLPAALACAAKALGATAEGETAGAAARCP</sequence>
<organism evidence="2 3">
    <name type="scientific">Kitasatospora terrestris</name>
    <dbReference type="NCBI Taxonomy" id="258051"/>
    <lineage>
        <taxon>Bacteria</taxon>
        <taxon>Bacillati</taxon>
        <taxon>Actinomycetota</taxon>
        <taxon>Actinomycetes</taxon>
        <taxon>Kitasatosporales</taxon>
        <taxon>Streptomycetaceae</taxon>
        <taxon>Kitasatospora</taxon>
    </lineage>
</organism>
<dbReference type="Pfam" id="PF02441">
    <property type="entry name" value="Flavoprotein"/>
    <property type="match status" value="1"/>
</dbReference>
<keyword evidence="3" id="KW-1185">Reference proteome</keyword>
<evidence type="ECO:0000313" key="3">
    <source>
        <dbReference type="Proteomes" id="UP001501752"/>
    </source>
</evidence>
<comment type="caution">
    <text evidence="2">The sequence shown here is derived from an EMBL/GenBank/DDBJ whole genome shotgun (WGS) entry which is preliminary data.</text>
</comment>
<proteinExistence type="predicted"/>
<evidence type="ECO:0000313" key="2">
    <source>
        <dbReference type="EMBL" id="GAA4879246.1"/>
    </source>
</evidence>
<accession>A0ABP9EHQ1</accession>
<dbReference type="Gene3D" id="3.40.50.1950">
    <property type="entry name" value="Flavin prenyltransferase-like"/>
    <property type="match status" value="1"/>
</dbReference>
<dbReference type="RefSeq" id="WP_345700861.1">
    <property type="nucleotide sequence ID" value="NZ_BAABIS010000001.1"/>
</dbReference>
<dbReference type="SUPFAM" id="SSF52507">
    <property type="entry name" value="Homo-oligomeric flavin-containing Cys decarboxylases, HFCD"/>
    <property type="match status" value="1"/>
</dbReference>
<protein>
    <recommendedName>
        <fullName evidence="1">Flavoprotein domain-containing protein</fullName>
    </recommendedName>
</protein>